<keyword evidence="2" id="KW-1185">Reference proteome</keyword>
<accession>A0ACB9JGU4</accession>
<protein>
    <submittedName>
        <fullName evidence="1">Uncharacterized protein</fullName>
    </submittedName>
</protein>
<proteinExistence type="predicted"/>
<reference evidence="2" key="1">
    <citation type="journal article" date="2022" name="Mol. Ecol. Resour.">
        <title>The genomes of chicory, endive, great burdock and yacon provide insights into Asteraceae palaeo-polyploidization history and plant inulin production.</title>
        <authorList>
            <person name="Fan W."/>
            <person name="Wang S."/>
            <person name="Wang H."/>
            <person name="Wang A."/>
            <person name="Jiang F."/>
            <person name="Liu H."/>
            <person name="Zhao H."/>
            <person name="Xu D."/>
            <person name="Zhang Y."/>
        </authorList>
    </citation>
    <scope>NUCLEOTIDE SEQUENCE [LARGE SCALE GENOMIC DNA]</scope>
    <source>
        <strain evidence="2">cv. Yunnan</strain>
    </source>
</reference>
<evidence type="ECO:0000313" key="2">
    <source>
        <dbReference type="Proteomes" id="UP001056120"/>
    </source>
</evidence>
<reference evidence="1 2" key="2">
    <citation type="journal article" date="2022" name="Mol. Ecol. Resour.">
        <title>The genomes of chicory, endive, great burdock and yacon provide insights into Asteraceae paleo-polyploidization history and plant inulin production.</title>
        <authorList>
            <person name="Fan W."/>
            <person name="Wang S."/>
            <person name="Wang H."/>
            <person name="Wang A."/>
            <person name="Jiang F."/>
            <person name="Liu H."/>
            <person name="Zhao H."/>
            <person name="Xu D."/>
            <person name="Zhang Y."/>
        </authorList>
    </citation>
    <scope>NUCLEOTIDE SEQUENCE [LARGE SCALE GENOMIC DNA]</scope>
    <source>
        <strain evidence="2">cv. Yunnan</strain>
        <tissue evidence="1">Leaves</tissue>
    </source>
</reference>
<organism evidence="1 2">
    <name type="scientific">Smallanthus sonchifolius</name>
    <dbReference type="NCBI Taxonomy" id="185202"/>
    <lineage>
        <taxon>Eukaryota</taxon>
        <taxon>Viridiplantae</taxon>
        <taxon>Streptophyta</taxon>
        <taxon>Embryophyta</taxon>
        <taxon>Tracheophyta</taxon>
        <taxon>Spermatophyta</taxon>
        <taxon>Magnoliopsida</taxon>
        <taxon>eudicotyledons</taxon>
        <taxon>Gunneridae</taxon>
        <taxon>Pentapetalae</taxon>
        <taxon>asterids</taxon>
        <taxon>campanulids</taxon>
        <taxon>Asterales</taxon>
        <taxon>Asteraceae</taxon>
        <taxon>Asteroideae</taxon>
        <taxon>Heliantheae alliance</taxon>
        <taxon>Millerieae</taxon>
        <taxon>Smallanthus</taxon>
    </lineage>
</organism>
<name>A0ACB9JGU4_9ASTR</name>
<dbReference type="Proteomes" id="UP001056120">
    <property type="component" value="Linkage Group LG04"/>
</dbReference>
<sequence>MKNDEKLKARESENIIFSLPVTAEHKKMNIDEIVVNKKGLVLELLMVDNPGCSFYFTVLDLSSLQENGSGDVVIDQATMDVPTNVSTDQMPIIDPLIQNTEDVSSSREAKDIPARHLSNLLLLTEDHSGPQSRILDMP</sequence>
<dbReference type="EMBL" id="CM042021">
    <property type="protein sequence ID" value="KAI3819577.1"/>
    <property type="molecule type" value="Genomic_DNA"/>
</dbReference>
<evidence type="ECO:0000313" key="1">
    <source>
        <dbReference type="EMBL" id="KAI3819577.1"/>
    </source>
</evidence>
<comment type="caution">
    <text evidence="1">The sequence shown here is derived from an EMBL/GenBank/DDBJ whole genome shotgun (WGS) entry which is preliminary data.</text>
</comment>
<gene>
    <name evidence="1" type="ORF">L1987_13418</name>
</gene>